<evidence type="ECO:0000256" key="2">
    <source>
        <dbReference type="ARBA" id="ARBA00023125"/>
    </source>
</evidence>
<dbReference type="InterPro" id="IPR029016">
    <property type="entry name" value="GAF-like_dom_sf"/>
</dbReference>
<dbReference type="EMBL" id="VJZE01000904">
    <property type="protein sequence ID" value="MPY46997.1"/>
    <property type="molecule type" value="Genomic_DNA"/>
</dbReference>
<dbReference type="SUPFAM" id="SSF46894">
    <property type="entry name" value="C-terminal effector domain of the bipartite response regulators"/>
    <property type="match status" value="1"/>
</dbReference>
<dbReference type="SMART" id="SM00421">
    <property type="entry name" value="HTH_LUXR"/>
    <property type="match status" value="1"/>
</dbReference>
<dbReference type="InterPro" id="IPR036388">
    <property type="entry name" value="WH-like_DNA-bd_sf"/>
</dbReference>
<accession>A0A5N8WIG0</accession>
<dbReference type="PANTHER" id="PTHR44688:SF16">
    <property type="entry name" value="DNA-BINDING TRANSCRIPTIONAL ACTIVATOR DEVR_DOSR"/>
    <property type="match status" value="1"/>
</dbReference>
<proteinExistence type="predicted"/>
<dbReference type="SUPFAM" id="SSF55781">
    <property type="entry name" value="GAF domain-like"/>
    <property type="match status" value="1"/>
</dbReference>
<dbReference type="InterPro" id="IPR000792">
    <property type="entry name" value="Tscrpt_reg_LuxR_C"/>
</dbReference>
<evidence type="ECO:0000259" key="4">
    <source>
        <dbReference type="PROSITE" id="PS50043"/>
    </source>
</evidence>
<dbReference type="GO" id="GO:0006355">
    <property type="term" value="P:regulation of DNA-templated transcription"/>
    <property type="evidence" value="ECO:0007669"/>
    <property type="project" value="InterPro"/>
</dbReference>
<reference evidence="5 6" key="1">
    <citation type="submission" date="2019-07" db="EMBL/GenBank/DDBJ databases">
        <title>New species of Amycolatopsis and Streptomyces.</title>
        <authorList>
            <person name="Duangmal K."/>
            <person name="Teo W.F.A."/>
            <person name="Lipun K."/>
        </authorList>
    </citation>
    <scope>NUCLEOTIDE SEQUENCE [LARGE SCALE GENOMIC DNA]</scope>
    <source>
        <strain evidence="5 6">TISTR 2346</strain>
    </source>
</reference>
<dbReference type="Gene3D" id="1.10.10.10">
    <property type="entry name" value="Winged helix-like DNA-binding domain superfamily/Winged helix DNA-binding domain"/>
    <property type="match status" value="1"/>
</dbReference>
<dbReference type="Proteomes" id="UP000326979">
    <property type="component" value="Unassembled WGS sequence"/>
</dbReference>
<dbReference type="PROSITE" id="PS50043">
    <property type="entry name" value="HTH_LUXR_2"/>
    <property type="match status" value="1"/>
</dbReference>
<dbReference type="PANTHER" id="PTHR44688">
    <property type="entry name" value="DNA-BINDING TRANSCRIPTIONAL ACTIVATOR DEVR_DOSR"/>
    <property type="match status" value="1"/>
</dbReference>
<dbReference type="PRINTS" id="PR00038">
    <property type="entry name" value="HTHLUXR"/>
</dbReference>
<keyword evidence="1" id="KW-0805">Transcription regulation</keyword>
<dbReference type="AlphaFoldDB" id="A0A5N8WIG0"/>
<dbReference type="Gene3D" id="3.30.450.40">
    <property type="match status" value="1"/>
</dbReference>
<dbReference type="InterPro" id="IPR003018">
    <property type="entry name" value="GAF"/>
</dbReference>
<dbReference type="CDD" id="cd06170">
    <property type="entry name" value="LuxR_C_like"/>
    <property type="match status" value="1"/>
</dbReference>
<dbReference type="Pfam" id="PF00196">
    <property type="entry name" value="GerE"/>
    <property type="match status" value="1"/>
</dbReference>
<gene>
    <name evidence="5" type="ORF">FNH04_46030</name>
</gene>
<evidence type="ECO:0000256" key="3">
    <source>
        <dbReference type="ARBA" id="ARBA00023163"/>
    </source>
</evidence>
<evidence type="ECO:0000313" key="6">
    <source>
        <dbReference type="Proteomes" id="UP000326979"/>
    </source>
</evidence>
<protein>
    <submittedName>
        <fullName evidence="5">Helix-turn-helix transcriptional regulator</fullName>
    </submittedName>
</protein>
<sequence length="261" mass="27506">MDLAFGGAVSGPGHVQLSEMVGVTTGAMRGVTVGFGQGLGGRAVALRRPIAVNDYGSAKGISHQYNHVVAAEGLRAMAAVPVVVNRSVRAVLYGAVRQAVPLGDRTLDAVRDAARDLEQSLAVQDEVNRRLADLDGETAPLDCADPASSPRWETVREAYAELRILAQQVADSDIRDRVSAACEKLAEAGNHPGGPPVPALSARELDVLSCVALGWTNSDVADQLGLRIETVKSYLRSAMRRLGCHSRLDVVNTARGLGLLP</sequence>
<feature type="domain" description="HTH luxR-type" evidence="4">
    <location>
        <begin position="193"/>
        <end position="258"/>
    </location>
</feature>
<comment type="caution">
    <text evidence="5">The sequence shown here is derived from an EMBL/GenBank/DDBJ whole genome shotgun (WGS) entry which is preliminary data.</text>
</comment>
<dbReference type="OrthoDB" id="4069167at2"/>
<keyword evidence="3" id="KW-0804">Transcription</keyword>
<dbReference type="InterPro" id="IPR016032">
    <property type="entry name" value="Sig_transdc_resp-reg_C-effctor"/>
</dbReference>
<organism evidence="5 6">
    <name type="scientific">Streptomyces phyllanthi</name>
    <dbReference type="NCBI Taxonomy" id="1803180"/>
    <lineage>
        <taxon>Bacteria</taxon>
        <taxon>Bacillati</taxon>
        <taxon>Actinomycetota</taxon>
        <taxon>Actinomycetes</taxon>
        <taxon>Kitasatosporales</taxon>
        <taxon>Streptomycetaceae</taxon>
        <taxon>Streptomyces</taxon>
    </lineage>
</organism>
<keyword evidence="2" id="KW-0238">DNA-binding</keyword>
<name>A0A5N8WIG0_9ACTN</name>
<keyword evidence="6" id="KW-1185">Reference proteome</keyword>
<dbReference type="PROSITE" id="PS00622">
    <property type="entry name" value="HTH_LUXR_1"/>
    <property type="match status" value="1"/>
</dbReference>
<evidence type="ECO:0000256" key="1">
    <source>
        <dbReference type="ARBA" id="ARBA00023015"/>
    </source>
</evidence>
<evidence type="ECO:0000313" key="5">
    <source>
        <dbReference type="EMBL" id="MPY46997.1"/>
    </source>
</evidence>
<dbReference type="GO" id="GO:0003677">
    <property type="term" value="F:DNA binding"/>
    <property type="evidence" value="ECO:0007669"/>
    <property type="project" value="UniProtKB-KW"/>
</dbReference>
<dbReference type="Pfam" id="PF01590">
    <property type="entry name" value="GAF"/>
    <property type="match status" value="1"/>
</dbReference>